<feature type="domain" description="Beta-ketoacyl-[acyl-carrier-protein] synthase III N-terminal" evidence="4">
    <location>
        <begin position="126"/>
        <end position="200"/>
    </location>
</feature>
<dbReference type="SUPFAM" id="SSF53901">
    <property type="entry name" value="Thiolase-like"/>
    <property type="match status" value="1"/>
</dbReference>
<name>A0ABS0LE64_9CORY</name>
<dbReference type="EMBL" id="JADQUG010000052">
    <property type="protein sequence ID" value="MBG9354983.1"/>
    <property type="molecule type" value="Genomic_DNA"/>
</dbReference>
<evidence type="ECO:0000256" key="2">
    <source>
        <dbReference type="ARBA" id="ARBA00023315"/>
    </source>
</evidence>
<dbReference type="PANTHER" id="PTHR34069:SF2">
    <property type="entry name" value="BETA-KETOACYL-[ACYL-CARRIER-PROTEIN] SYNTHASE III"/>
    <property type="match status" value="1"/>
</dbReference>
<dbReference type="Gene3D" id="3.40.47.10">
    <property type="match status" value="2"/>
</dbReference>
<dbReference type="PANTHER" id="PTHR34069">
    <property type="entry name" value="3-OXOACYL-[ACYL-CARRIER-PROTEIN] SYNTHASE 3"/>
    <property type="match status" value="1"/>
</dbReference>
<dbReference type="Pfam" id="PF08545">
    <property type="entry name" value="ACP_syn_III"/>
    <property type="match status" value="1"/>
</dbReference>
<keyword evidence="1" id="KW-0808">Transferase</keyword>
<organism evidence="5 6">
    <name type="scientific">Corynebacterium belfantii</name>
    <dbReference type="NCBI Taxonomy" id="2014537"/>
    <lineage>
        <taxon>Bacteria</taxon>
        <taxon>Bacillati</taxon>
        <taxon>Actinomycetota</taxon>
        <taxon>Actinomycetes</taxon>
        <taxon>Mycobacteriales</taxon>
        <taxon>Corynebacteriaceae</taxon>
        <taxon>Corynebacterium</taxon>
    </lineage>
</organism>
<accession>A0ABS0LE64</accession>
<gene>
    <name evidence="5" type="ORF">I4J41_10495</name>
</gene>
<dbReference type="CDD" id="cd00830">
    <property type="entry name" value="KAS_III"/>
    <property type="match status" value="1"/>
</dbReference>
<evidence type="ECO:0000256" key="1">
    <source>
        <dbReference type="ARBA" id="ARBA00022679"/>
    </source>
</evidence>
<dbReference type="InterPro" id="IPR013747">
    <property type="entry name" value="ACP_syn_III_C"/>
</dbReference>
<dbReference type="InterPro" id="IPR016039">
    <property type="entry name" value="Thiolase-like"/>
</dbReference>
<reference evidence="5 6" key="1">
    <citation type="journal article" date="2020" name="J. Clin. Microbiol.">
        <title>Assessing the Genetic Diversity of Austrian Corynebacterium diphtheriae Clinical Isolates, 2011-2019.</title>
        <authorList>
            <person name="Schaeffer J."/>
            <person name="Huhulescu S."/>
            <person name="Stoeger A."/>
            <person name="Allerberger F."/>
            <person name="Ruppitsch W."/>
        </authorList>
    </citation>
    <scope>NUCLEOTIDE SEQUENCE [LARGE SCALE GENOMIC DNA]</scope>
    <source>
        <strain evidence="5 6">04-17</strain>
    </source>
</reference>
<evidence type="ECO:0000259" key="4">
    <source>
        <dbReference type="Pfam" id="PF08545"/>
    </source>
</evidence>
<evidence type="ECO:0000259" key="3">
    <source>
        <dbReference type="Pfam" id="PF08541"/>
    </source>
</evidence>
<dbReference type="RefSeq" id="WP_088267937.1">
    <property type="nucleotide sequence ID" value="NZ_CBCSFR010000045.1"/>
</dbReference>
<comment type="caution">
    <text evidence="5">The sequence shown here is derived from an EMBL/GenBank/DDBJ whole genome shotgun (WGS) entry which is preliminary data.</text>
</comment>
<evidence type="ECO:0000313" key="5">
    <source>
        <dbReference type="EMBL" id="MBG9354983.1"/>
    </source>
</evidence>
<keyword evidence="2" id="KW-0012">Acyltransferase</keyword>
<dbReference type="InterPro" id="IPR013751">
    <property type="entry name" value="ACP_syn_III_N"/>
</dbReference>
<keyword evidence="6" id="KW-1185">Reference proteome</keyword>
<feature type="domain" description="Beta-ketoacyl-[acyl-carrier-protein] synthase III C-terminal" evidence="3">
    <location>
        <begin position="237"/>
        <end position="325"/>
    </location>
</feature>
<protein>
    <submittedName>
        <fullName evidence="5">Ketoacyl-ACP synthase III</fullName>
    </submittedName>
</protein>
<sequence length="326" mass="34807">MLKDQRYVRPLWRDAGIHFLGYGHHYPGELVKNPVGESVRSGSVDQAVMGGVDVSTRYVSAENDSLVELAVMAGRAALDNAGVTPDEVGLLVLSNWTDRQFVPEQAPEVALNLQMSHAFAYNTCGACTGFVHSVQQAAALLTTGGYGTTALVVSAERFSRRVRPGSKGVFIVGDAAGSVVLRTGGATGTGLMDTVMFSNGADREVTTVYPPEGYIRSQRNLLDVAIRSHQHTVSELLTRNNLTMADIDWFVPHPGTGALHRAIQDTLAIPSAKFMTNFTAVGNTGSASIPIVLSELRAEGRLKTGDLVLAPTVGAGWFYGGMLFRV</sequence>
<dbReference type="Proteomes" id="UP000615580">
    <property type="component" value="Unassembled WGS sequence"/>
</dbReference>
<dbReference type="Pfam" id="PF08541">
    <property type="entry name" value="ACP_syn_III_C"/>
    <property type="match status" value="1"/>
</dbReference>
<evidence type="ECO:0000313" key="6">
    <source>
        <dbReference type="Proteomes" id="UP000615580"/>
    </source>
</evidence>
<proteinExistence type="predicted"/>